<dbReference type="Gene3D" id="3.30.1060.10">
    <property type="entry name" value="Peptide methionine sulphoxide reductase MsrA"/>
    <property type="match status" value="1"/>
</dbReference>
<dbReference type="InterPro" id="IPR002569">
    <property type="entry name" value="Met_Sox_Rdtase_MsrA_dom"/>
</dbReference>
<dbReference type="Proteomes" id="UP000746471">
    <property type="component" value="Unassembled WGS sequence"/>
</dbReference>
<comment type="catalytic activity">
    <reaction evidence="2 4">
        <text>L-methionyl-[protein] + [thioredoxin]-disulfide + H2O = L-methionyl-(S)-S-oxide-[protein] + [thioredoxin]-dithiol</text>
        <dbReference type="Rhea" id="RHEA:14217"/>
        <dbReference type="Rhea" id="RHEA-COMP:10698"/>
        <dbReference type="Rhea" id="RHEA-COMP:10700"/>
        <dbReference type="Rhea" id="RHEA-COMP:12313"/>
        <dbReference type="Rhea" id="RHEA-COMP:12315"/>
        <dbReference type="ChEBI" id="CHEBI:15377"/>
        <dbReference type="ChEBI" id="CHEBI:16044"/>
        <dbReference type="ChEBI" id="CHEBI:29950"/>
        <dbReference type="ChEBI" id="CHEBI:44120"/>
        <dbReference type="ChEBI" id="CHEBI:50058"/>
        <dbReference type="EC" id="1.8.4.11"/>
    </reaction>
</comment>
<comment type="function">
    <text evidence="4">Has an important function as a repair enzyme for proteins that have been inactivated by oxidation. Catalyzes the reversible oxidation-reduction of methionine sulfoxide in proteins to methionine.</text>
</comment>
<evidence type="ECO:0000313" key="6">
    <source>
        <dbReference type="EMBL" id="MBS7528036.1"/>
    </source>
</evidence>
<dbReference type="RefSeq" id="WP_213237898.1">
    <property type="nucleotide sequence ID" value="NZ_JAHBCL010000030.1"/>
</dbReference>
<evidence type="ECO:0000256" key="1">
    <source>
        <dbReference type="ARBA" id="ARBA00023002"/>
    </source>
</evidence>
<name>A0ABS5PUJ1_9FIRM</name>
<protein>
    <recommendedName>
        <fullName evidence="4">Peptide methionine sulfoxide reductase MsrA</fullName>
        <shortName evidence="4">Protein-methionine-S-oxide reductase</shortName>
        <ecNumber evidence="4">1.8.4.11</ecNumber>
    </recommendedName>
    <alternativeName>
        <fullName evidence="4">Peptide-methionine (S)-S-oxide reductase</fullName>
        <shortName evidence="4">Peptide Met(O) reductase</shortName>
    </alternativeName>
</protein>
<dbReference type="SUPFAM" id="SSF55068">
    <property type="entry name" value="Peptide methionine sulfoxide reductase"/>
    <property type="match status" value="1"/>
</dbReference>
<dbReference type="EMBL" id="JAHBCL010000030">
    <property type="protein sequence ID" value="MBS7528036.1"/>
    <property type="molecule type" value="Genomic_DNA"/>
</dbReference>
<evidence type="ECO:0000313" key="7">
    <source>
        <dbReference type="Proteomes" id="UP000746471"/>
    </source>
</evidence>
<keyword evidence="1 4" id="KW-0560">Oxidoreductase</keyword>
<dbReference type="GO" id="GO:0008113">
    <property type="term" value="F:peptide-methionine (S)-S-oxide reductase activity"/>
    <property type="evidence" value="ECO:0007669"/>
    <property type="project" value="UniProtKB-EC"/>
</dbReference>
<dbReference type="InterPro" id="IPR050162">
    <property type="entry name" value="MsrA_MetSO_reductase"/>
</dbReference>
<dbReference type="PANTHER" id="PTHR42799:SF2">
    <property type="entry name" value="MITOCHONDRIAL PEPTIDE METHIONINE SULFOXIDE REDUCTASE"/>
    <property type="match status" value="1"/>
</dbReference>
<feature type="domain" description="Peptide methionine sulphoxide reductase MsrA" evidence="5">
    <location>
        <begin position="3"/>
        <end position="153"/>
    </location>
</feature>
<dbReference type="Pfam" id="PF01625">
    <property type="entry name" value="PMSR"/>
    <property type="match status" value="1"/>
</dbReference>
<organism evidence="6 7">
    <name type="scientific">Fusibacter paucivorans</name>
    <dbReference type="NCBI Taxonomy" id="76009"/>
    <lineage>
        <taxon>Bacteria</taxon>
        <taxon>Bacillati</taxon>
        <taxon>Bacillota</taxon>
        <taxon>Clostridia</taxon>
        <taxon>Eubacteriales</taxon>
        <taxon>Eubacteriales Family XII. Incertae Sedis</taxon>
        <taxon>Fusibacter</taxon>
    </lineage>
</organism>
<sequence length="163" mass="18364">MKQIVLAGGCFWGMEAYFQQLSGVVQTEVGYANGTADNPTYEEVCRHTTGHAEVLKLKYDPEATTLETLLKHFWKVIDPTLVNRQGGDVGSQYRTGIYYMDADDVPVIQQSMAAEQKHYDKPIVTEVVPLGKYFPAETYHQHYLDKNPGGYCHIDISDLSLIE</sequence>
<evidence type="ECO:0000256" key="3">
    <source>
        <dbReference type="ARBA" id="ARBA00048782"/>
    </source>
</evidence>
<accession>A0ABS5PUJ1</accession>
<comment type="catalytic activity">
    <reaction evidence="3 4">
        <text>[thioredoxin]-disulfide + L-methionine + H2O = L-methionine (S)-S-oxide + [thioredoxin]-dithiol</text>
        <dbReference type="Rhea" id="RHEA:19993"/>
        <dbReference type="Rhea" id="RHEA-COMP:10698"/>
        <dbReference type="Rhea" id="RHEA-COMP:10700"/>
        <dbReference type="ChEBI" id="CHEBI:15377"/>
        <dbReference type="ChEBI" id="CHEBI:29950"/>
        <dbReference type="ChEBI" id="CHEBI:50058"/>
        <dbReference type="ChEBI" id="CHEBI:57844"/>
        <dbReference type="ChEBI" id="CHEBI:58772"/>
        <dbReference type="EC" id="1.8.4.11"/>
    </reaction>
</comment>
<dbReference type="NCBIfam" id="TIGR00401">
    <property type="entry name" value="msrA"/>
    <property type="match status" value="1"/>
</dbReference>
<dbReference type="HAMAP" id="MF_01401">
    <property type="entry name" value="MsrA"/>
    <property type="match status" value="1"/>
</dbReference>
<evidence type="ECO:0000256" key="2">
    <source>
        <dbReference type="ARBA" id="ARBA00047806"/>
    </source>
</evidence>
<comment type="caution">
    <text evidence="6">The sequence shown here is derived from an EMBL/GenBank/DDBJ whole genome shotgun (WGS) entry which is preliminary data.</text>
</comment>
<gene>
    <name evidence="4 6" type="primary">msrA</name>
    <name evidence="6" type="ORF">KHM83_15225</name>
</gene>
<dbReference type="EC" id="1.8.4.11" evidence="4"/>
<feature type="active site" evidence="4">
    <location>
        <position position="10"/>
    </location>
</feature>
<dbReference type="PANTHER" id="PTHR42799">
    <property type="entry name" value="MITOCHONDRIAL PEPTIDE METHIONINE SULFOXIDE REDUCTASE"/>
    <property type="match status" value="1"/>
</dbReference>
<evidence type="ECO:0000256" key="4">
    <source>
        <dbReference type="HAMAP-Rule" id="MF_01401"/>
    </source>
</evidence>
<comment type="similarity">
    <text evidence="4">Belongs to the MsrA Met sulfoxide reductase family.</text>
</comment>
<keyword evidence="7" id="KW-1185">Reference proteome</keyword>
<proteinExistence type="inferred from homology"/>
<evidence type="ECO:0000259" key="5">
    <source>
        <dbReference type="Pfam" id="PF01625"/>
    </source>
</evidence>
<dbReference type="InterPro" id="IPR036509">
    <property type="entry name" value="Met_Sox_Rdtase_MsrA_sf"/>
</dbReference>
<reference evidence="6 7" key="1">
    <citation type="submission" date="2021-05" db="EMBL/GenBank/DDBJ databases">
        <title>Fusibacter ferrireducens sp. nov., an anaerobic, sulfur- and Fe-reducing bacterium isolated from the mangrove sediment.</title>
        <authorList>
            <person name="Qiu D."/>
        </authorList>
    </citation>
    <scope>NUCLEOTIDE SEQUENCE [LARGE SCALE GENOMIC DNA]</scope>
    <source>
        <strain evidence="6 7">DSM 12116</strain>
    </source>
</reference>